<reference evidence="2 3" key="1">
    <citation type="submission" date="2019-06" db="EMBL/GenBank/DDBJ databases">
        <title>Sequencing the genomes of 1000 actinobacteria strains.</title>
        <authorList>
            <person name="Klenk H.-P."/>
        </authorList>
    </citation>
    <scope>NUCLEOTIDE SEQUENCE [LARGE SCALE GENOMIC DNA]</scope>
    <source>
        <strain evidence="2 3">DSM 24683</strain>
    </source>
</reference>
<evidence type="ECO:0000256" key="1">
    <source>
        <dbReference type="SAM" id="Phobius"/>
    </source>
</evidence>
<name>A0A561BQV3_9ACTN</name>
<evidence type="ECO:0000313" key="3">
    <source>
        <dbReference type="Proteomes" id="UP000318380"/>
    </source>
</evidence>
<dbReference type="AlphaFoldDB" id="A0A561BQV3"/>
<protein>
    <submittedName>
        <fullName evidence="2">Uncharacterized protein</fullName>
    </submittedName>
</protein>
<evidence type="ECO:0000313" key="2">
    <source>
        <dbReference type="EMBL" id="TWD81249.1"/>
    </source>
</evidence>
<organism evidence="2 3">
    <name type="scientific">Kribbella amoyensis</name>
    <dbReference type="NCBI Taxonomy" id="996641"/>
    <lineage>
        <taxon>Bacteria</taxon>
        <taxon>Bacillati</taxon>
        <taxon>Actinomycetota</taxon>
        <taxon>Actinomycetes</taxon>
        <taxon>Propionibacteriales</taxon>
        <taxon>Kribbellaceae</taxon>
        <taxon>Kribbella</taxon>
    </lineage>
</organism>
<keyword evidence="1" id="KW-0812">Transmembrane</keyword>
<feature type="transmembrane region" description="Helical" evidence="1">
    <location>
        <begin position="16"/>
        <end position="35"/>
    </location>
</feature>
<accession>A0A561BQV3</accession>
<comment type="caution">
    <text evidence="2">The sequence shown here is derived from an EMBL/GenBank/DDBJ whole genome shotgun (WGS) entry which is preliminary data.</text>
</comment>
<keyword evidence="1" id="KW-0472">Membrane</keyword>
<dbReference type="Proteomes" id="UP000318380">
    <property type="component" value="Unassembled WGS sequence"/>
</dbReference>
<gene>
    <name evidence="2" type="ORF">FB561_2360</name>
</gene>
<keyword evidence="1" id="KW-1133">Transmembrane helix</keyword>
<keyword evidence="3" id="KW-1185">Reference proteome</keyword>
<sequence>MTTPQVPGDERAARHARWTLVGVLAFAAVLCSVLTTL</sequence>
<dbReference type="EMBL" id="VIVK01000001">
    <property type="protein sequence ID" value="TWD81249.1"/>
    <property type="molecule type" value="Genomic_DNA"/>
</dbReference>
<proteinExistence type="predicted"/>